<feature type="domain" description="NadR/Ttd14 AAA" evidence="1">
    <location>
        <begin position="9"/>
        <end position="169"/>
    </location>
</feature>
<dbReference type="HOGENOM" id="CLU_114480_0_0_5"/>
<dbReference type="InterPro" id="IPR038727">
    <property type="entry name" value="NadR/Ttd14_AAA_dom"/>
</dbReference>
<dbReference type="Pfam" id="PF13521">
    <property type="entry name" value="AAA_28"/>
    <property type="match status" value="1"/>
</dbReference>
<reference evidence="2 3" key="1">
    <citation type="submission" date="2009-01" db="EMBL/GenBank/DDBJ databases">
        <title>Complete sequence of chromosome of Methylobacterium nodulans ORS 2060.</title>
        <authorList>
            <consortium name="US DOE Joint Genome Institute"/>
            <person name="Lucas S."/>
            <person name="Copeland A."/>
            <person name="Lapidus A."/>
            <person name="Glavina del Rio T."/>
            <person name="Dalin E."/>
            <person name="Tice H."/>
            <person name="Bruce D."/>
            <person name="Goodwin L."/>
            <person name="Pitluck S."/>
            <person name="Sims D."/>
            <person name="Brettin T."/>
            <person name="Detter J.C."/>
            <person name="Han C."/>
            <person name="Larimer F."/>
            <person name="Land M."/>
            <person name="Hauser L."/>
            <person name="Kyrpides N."/>
            <person name="Ivanova N."/>
            <person name="Marx C.J."/>
            <person name="Richardson P."/>
        </authorList>
    </citation>
    <scope>NUCLEOTIDE SEQUENCE [LARGE SCALE GENOMIC DNA]</scope>
    <source>
        <strain evidence="3">LMG 21967 / CNCM I-2342 / ORS 2060</strain>
    </source>
</reference>
<sequence>MSEIQNQWYVITGPPCCGKSTTIELLSRRGFWVRPEVAREYIDREMRKGREIQEIRASMQNFQVDILMNSLETEQYLPKEKIIFFDRGVPDSLAYFRLHGIPVEKYMKFIKPARYRKVFYLDPLDNYSVDYARVESVNERDKLAHLLWQAYSDLDFHVERVPVLAAQERVEYILHRITQDPC</sequence>
<dbReference type="InterPro" id="IPR027417">
    <property type="entry name" value="P-loop_NTPase"/>
</dbReference>
<dbReference type="SUPFAM" id="SSF52540">
    <property type="entry name" value="P-loop containing nucleoside triphosphate hydrolases"/>
    <property type="match status" value="1"/>
</dbReference>
<dbReference type="STRING" id="460265.Mnod_2406"/>
<dbReference type="KEGG" id="mno:Mnod_2406"/>
<evidence type="ECO:0000313" key="2">
    <source>
        <dbReference type="EMBL" id="ACL57378.1"/>
    </source>
</evidence>
<dbReference type="Proteomes" id="UP000008207">
    <property type="component" value="Chromosome"/>
</dbReference>
<evidence type="ECO:0000313" key="3">
    <source>
        <dbReference type="Proteomes" id="UP000008207"/>
    </source>
</evidence>
<proteinExistence type="predicted"/>
<accession>B8IBG3</accession>
<dbReference type="AlphaFoldDB" id="B8IBG3"/>
<organism evidence="2 3">
    <name type="scientific">Methylobacterium nodulans (strain LMG 21967 / CNCM I-2342 / ORS 2060)</name>
    <dbReference type="NCBI Taxonomy" id="460265"/>
    <lineage>
        <taxon>Bacteria</taxon>
        <taxon>Pseudomonadati</taxon>
        <taxon>Pseudomonadota</taxon>
        <taxon>Alphaproteobacteria</taxon>
        <taxon>Hyphomicrobiales</taxon>
        <taxon>Methylobacteriaceae</taxon>
        <taxon>Methylobacterium</taxon>
    </lineage>
</organism>
<dbReference type="EMBL" id="CP001349">
    <property type="protein sequence ID" value="ACL57378.1"/>
    <property type="molecule type" value="Genomic_DNA"/>
</dbReference>
<keyword evidence="3" id="KW-1185">Reference proteome</keyword>
<gene>
    <name evidence="2" type="ordered locus">Mnod_2406</name>
</gene>
<dbReference type="Gene3D" id="3.40.50.300">
    <property type="entry name" value="P-loop containing nucleotide triphosphate hydrolases"/>
    <property type="match status" value="1"/>
</dbReference>
<protein>
    <recommendedName>
        <fullName evidence="1">NadR/Ttd14 AAA domain-containing protein</fullName>
    </recommendedName>
</protein>
<evidence type="ECO:0000259" key="1">
    <source>
        <dbReference type="Pfam" id="PF13521"/>
    </source>
</evidence>
<dbReference type="eggNOG" id="COG3911">
    <property type="taxonomic scope" value="Bacteria"/>
</dbReference>
<name>B8IBG3_METNO</name>